<evidence type="ECO:0000256" key="1">
    <source>
        <dbReference type="ARBA" id="ARBA00022448"/>
    </source>
</evidence>
<keyword evidence="1" id="KW-0813">Transport</keyword>
<dbReference type="SUPFAM" id="SSF50952">
    <property type="entry name" value="Soluble quinoprotein glucose dehydrogenase"/>
    <property type="match status" value="1"/>
</dbReference>
<proteinExistence type="predicted"/>
<evidence type="ECO:0000313" key="9">
    <source>
        <dbReference type="EMBL" id="AWW00255.1"/>
    </source>
</evidence>
<feature type="binding site" description="covalent" evidence="6">
    <location>
        <position position="917"/>
    </location>
    <ligand>
        <name>heme c</name>
        <dbReference type="ChEBI" id="CHEBI:61717"/>
    </ligand>
</feature>
<dbReference type="GO" id="GO:0020037">
    <property type="term" value="F:heme binding"/>
    <property type="evidence" value="ECO:0007669"/>
    <property type="project" value="InterPro"/>
</dbReference>
<dbReference type="PROSITE" id="PS51007">
    <property type="entry name" value="CYTC"/>
    <property type="match status" value="1"/>
</dbReference>
<dbReference type="Gene3D" id="3.40.50.880">
    <property type="match status" value="1"/>
</dbReference>
<dbReference type="PRINTS" id="PR00606">
    <property type="entry name" value="CYTCHROMECID"/>
</dbReference>
<dbReference type="Proteomes" id="UP000249873">
    <property type="component" value="Chromosome"/>
</dbReference>
<dbReference type="InterPro" id="IPR029010">
    <property type="entry name" value="ThuA-like"/>
</dbReference>
<dbReference type="Pfam" id="PF06283">
    <property type="entry name" value="ThuA"/>
    <property type="match status" value="1"/>
</dbReference>
<name>A0A2Z4GGV7_9BACT</name>
<reference evidence="9 10" key="1">
    <citation type="submission" date="2018-05" db="EMBL/GenBank/DDBJ databases">
        <title>Complete genome sequence of Arcticibacterium luteifluviistationis SM1504T, a cytophagaceae bacterium isolated from Arctic surface seawater.</title>
        <authorList>
            <person name="Li Y."/>
            <person name="Qin Q.-L."/>
        </authorList>
    </citation>
    <scope>NUCLEOTIDE SEQUENCE [LARGE SCALE GENOMIC DNA]</scope>
    <source>
        <strain evidence="9 10">SM1504</strain>
    </source>
</reference>
<dbReference type="KEGG" id="als:DJ013_19590"/>
<keyword evidence="5 6" id="KW-0408">Iron</keyword>
<dbReference type="PROSITE" id="PS50093">
    <property type="entry name" value="PKD"/>
    <property type="match status" value="1"/>
</dbReference>
<evidence type="ECO:0000256" key="4">
    <source>
        <dbReference type="ARBA" id="ARBA00022982"/>
    </source>
</evidence>
<dbReference type="InterPro" id="IPR008979">
    <property type="entry name" value="Galactose-bd-like_sf"/>
</dbReference>
<dbReference type="SUPFAM" id="SSF49785">
    <property type="entry name" value="Galactose-binding domain-like"/>
    <property type="match status" value="1"/>
</dbReference>
<keyword evidence="2 6" id="KW-0349">Heme</keyword>
<evidence type="ECO:0000256" key="6">
    <source>
        <dbReference type="PIRSR" id="PIRSR602324-1"/>
    </source>
</evidence>
<dbReference type="Gene3D" id="2.60.40.10">
    <property type="entry name" value="Immunoglobulins"/>
    <property type="match status" value="1"/>
</dbReference>
<feature type="binding site" description="covalent" evidence="6">
    <location>
        <position position="872"/>
    </location>
    <ligand>
        <name>heme c</name>
        <dbReference type="ChEBI" id="CHEBI:61717"/>
    </ligand>
</feature>
<dbReference type="PANTHER" id="PTHR40469:SF2">
    <property type="entry name" value="GALACTOSE-BINDING DOMAIN-LIKE SUPERFAMILY PROTEIN"/>
    <property type="match status" value="1"/>
</dbReference>
<comment type="PTM">
    <text evidence="6">Binds 1 heme c group covalently per subunit.</text>
</comment>
<dbReference type="GO" id="GO:0009055">
    <property type="term" value="F:electron transfer activity"/>
    <property type="evidence" value="ECO:0007669"/>
    <property type="project" value="InterPro"/>
</dbReference>
<gene>
    <name evidence="9" type="ORF">DJ013_19590</name>
</gene>
<evidence type="ECO:0000256" key="2">
    <source>
        <dbReference type="ARBA" id="ARBA00022617"/>
    </source>
</evidence>
<dbReference type="SUPFAM" id="SSF52317">
    <property type="entry name" value="Class I glutamine amidotransferase-like"/>
    <property type="match status" value="1"/>
</dbReference>
<dbReference type="InterPro" id="IPR036909">
    <property type="entry name" value="Cyt_c-like_dom_sf"/>
</dbReference>
<dbReference type="CDD" id="cd00146">
    <property type="entry name" value="PKD"/>
    <property type="match status" value="1"/>
</dbReference>
<evidence type="ECO:0000313" key="10">
    <source>
        <dbReference type="Proteomes" id="UP000249873"/>
    </source>
</evidence>
<sequence length="1117" mass="123654">MKIYVKQLILLPVLICTMLSVGMAQNKKVLVFSKTKGWRHKSIEPGKTFFAKIGKEENLDMTFSENAEDMNEDNLKQFSAVVFLNTTGNILDDRQQTEFERYIQAGGGFMGIHSATDTEYEWPWYNKLVGGYFESHPGGAVSNVQMGKMIVEDNTHPSTKHLSKTFEREDEFYSFKSLQNDLIKVLITVDEDSYEQGTNGDWHPMSWYHEFDGGKSFYTNYGHVFSTFETEVPMQKHMLEGLKSVLADKLDFSKSHSLKAPEENRFVKTILANNLNEPTELAAMPNGKVILVERRGDVKVWLPEKEEFKTANSLDVFSTYEYGLMGVGLDPNFRRNNWVYIYYTPNTDAHNEQFLSRFTYDQEKDELDMASEKVMLKVKIKGDNCCHTGGSIDWDSKGNLYLSTGDDTNPFASDGFGPIDFRDGRDGWDALGTSGNTNDLRGKVLRIKPTKDGSYVIPQGNLYAEGTPNTRPEIFVMGCRNPYRISVDKKTDRLYWGDVGPDAGKTVDGRGSEGLVEFNQTTESGFFGWPIIVGDNRPYNKYNFETKVSGEPYDVLKPVNDSPHNTGLKNLPPAREPWMYYGYGESEDYPLFGKGGCNPMAGPVYHSEDFRENEEMFPSYYDDKIFLYEWIRDWIMVVTLDKDGKYSSMEPFMPSTHFNHPMDMTFSKDGVMYLLEYGPKWSAQNEEATLTRIVYNAGNRPPAVKIAANKATGKAPLTTSFSADGTIDYDGDDLSYAWDFAGGAENSTEKNPTVSFKNAGEYIASLTVTDALGSSSKETMIIKVGNEVPAVDISVRGNQSFYLGNAPINYTIKVNDAEDGTIGKGINSQDVVVSIDYLEGYDKNAIAIGHQQNVANANGRRLIADSDCLACHTLDQKSIGPDYKSVASKYPSNNTNINLLTKKIISGGAGVWGETAMAPHPSLAKADAEAMVKYILSVNDQKASLPAKGVYTASAHKDKKAGAYLIQATYLDKGGDIIGSQSGSETLALRSPLVEANKFDDSKGTMGFDVPDVGELVIATGDNTWIKFNEIDLTGISNVKLLALGMAGQTAGGIAEFRIGGTDGQLIGKATVGATNTAPITVKLKRTKGINDLYVVFKNKDTNGKPLFGVKSLEFGR</sequence>
<keyword evidence="4" id="KW-0249">Electron transport</keyword>
<dbReference type="InterPro" id="IPR035986">
    <property type="entry name" value="PKD_dom_sf"/>
</dbReference>
<feature type="binding site" description="covalent" evidence="6">
    <location>
        <position position="868"/>
    </location>
    <ligand>
        <name>heme c</name>
        <dbReference type="ChEBI" id="CHEBI:61717"/>
    </ligand>
</feature>
<dbReference type="SUPFAM" id="SSF49299">
    <property type="entry name" value="PKD domain"/>
    <property type="match status" value="1"/>
</dbReference>
<dbReference type="InterPro" id="IPR000601">
    <property type="entry name" value="PKD_dom"/>
</dbReference>
<dbReference type="GO" id="GO:0005506">
    <property type="term" value="F:iron ion binding"/>
    <property type="evidence" value="ECO:0007669"/>
    <property type="project" value="InterPro"/>
</dbReference>
<feature type="domain" description="Cytochrome c" evidence="8">
    <location>
        <begin position="854"/>
        <end position="939"/>
    </location>
</feature>
<dbReference type="SUPFAM" id="SSF46626">
    <property type="entry name" value="Cytochrome c"/>
    <property type="match status" value="1"/>
</dbReference>
<accession>A0A2Z4GGV7</accession>
<dbReference type="EMBL" id="CP029480">
    <property type="protein sequence ID" value="AWW00255.1"/>
    <property type="molecule type" value="Genomic_DNA"/>
</dbReference>
<dbReference type="InterPro" id="IPR011042">
    <property type="entry name" value="6-blade_b-propeller_TolB-like"/>
</dbReference>
<evidence type="ECO:0000256" key="3">
    <source>
        <dbReference type="ARBA" id="ARBA00022723"/>
    </source>
</evidence>
<dbReference type="InterPro" id="IPR011041">
    <property type="entry name" value="Quinoprot_gluc/sorb_DH_b-prop"/>
</dbReference>
<dbReference type="InterPro" id="IPR029062">
    <property type="entry name" value="Class_I_gatase-like"/>
</dbReference>
<dbReference type="SMART" id="SM00089">
    <property type="entry name" value="PKD"/>
    <property type="match status" value="1"/>
</dbReference>
<dbReference type="OrthoDB" id="9816308at2"/>
<dbReference type="AlphaFoldDB" id="A0A2Z4GGV7"/>
<feature type="domain" description="PKD" evidence="7">
    <location>
        <begin position="702"/>
        <end position="784"/>
    </location>
</feature>
<keyword evidence="10" id="KW-1185">Reference proteome</keyword>
<dbReference type="InterPro" id="IPR002324">
    <property type="entry name" value="Cyt_c_ID"/>
</dbReference>
<dbReference type="Gene3D" id="2.120.10.30">
    <property type="entry name" value="TolB, C-terminal domain"/>
    <property type="match status" value="1"/>
</dbReference>
<organism evidence="9 10">
    <name type="scientific">Arcticibacterium luteifluviistationis</name>
    <dbReference type="NCBI Taxonomy" id="1784714"/>
    <lineage>
        <taxon>Bacteria</taxon>
        <taxon>Pseudomonadati</taxon>
        <taxon>Bacteroidota</taxon>
        <taxon>Cytophagia</taxon>
        <taxon>Cytophagales</taxon>
        <taxon>Leadbetterellaceae</taxon>
        <taxon>Arcticibacterium</taxon>
    </lineage>
</organism>
<dbReference type="Pfam" id="PF00034">
    <property type="entry name" value="Cytochrom_C"/>
    <property type="match status" value="1"/>
</dbReference>
<protein>
    <submittedName>
        <fullName evidence="9">HHIP-like protein 1</fullName>
    </submittedName>
</protein>
<keyword evidence="3 6" id="KW-0479">Metal-binding</keyword>
<dbReference type="InterPro" id="IPR022409">
    <property type="entry name" value="PKD/Chitinase_dom"/>
</dbReference>
<dbReference type="Pfam" id="PF07995">
    <property type="entry name" value="GSDH"/>
    <property type="match status" value="1"/>
</dbReference>
<dbReference type="CDD" id="cd04084">
    <property type="entry name" value="CBM6_xylanase-like"/>
    <property type="match status" value="1"/>
</dbReference>
<evidence type="ECO:0000256" key="5">
    <source>
        <dbReference type="ARBA" id="ARBA00023004"/>
    </source>
</evidence>
<dbReference type="InterPro" id="IPR012938">
    <property type="entry name" value="Glc/Sorbosone_DH"/>
</dbReference>
<dbReference type="Pfam" id="PF18911">
    <property type="entry name" value="PKD_4"/>
    <property type="match status" value="1"/>
</dbReference>
<dbReference type="InterPro" id="IPR013783">
    <property type="entry name" value="Ig-like_fold"/>
</dbReference>
<dbReference type="PANTHER" id="PTHR40469">
    <property type="entry name" value="SECRETED GLYCOSYL HYDROLASE"/>
    <property type="match status" value="1"/>
</dbReference>
<dbReference type="RefSeq" id="WP_111373622.1">
    <property type="nucleotide sequence ID" value="NZ_CP029480.1"/>
</dbReference>
<evidence type="ECO:0000259" key="7">
    <source>
        <dbReference type="PROSITE" id="PS50093"/>
    </source>
</evidence>
<dbReference type="Gene3D" id="2.60.120.260">
    <property type="entry name" value="Galactose-binding domain-like"/>
    <property type="match status" value="1"/>
</dbReference>
<dbReference type="InterPro" id="IPR009056">
    <property type="entry name" value="Cyt_c-like_dom"/>
</dbReference>
<evidence type="ECO:0000259" key="8">
    <source>
        <dbReference type="PROSITE" id="PS51007"/>
    </source>
</evidence>
<dbReference type="Gene3D" id="1.10.760.10">
    <property type="entry name" value="Cytochrome c-like domain"/>
    <property type="match status" value="1"/>
</dbReference>